<dbReference type="Proteomes" id="UP000273145">
    <property type="component" value="Chromosome"/>
</dbReference>
<accession>A0A3Q8S8R5</accession>
<evidence type="ECO:0000313" key="2">
    <source>
        <dbReference type="Proteomes" id="UP000273145"/>
    </source>
</evidence>
<sequence length="122" mass="14592">MMEIINSKYYEGYEGEGEMQFIRHLSNGDKYVLRIWDGYFDEIMRELQPEESGWTGIAYYYNVEEPWWEKPWEIPDIDIVIKQLQKIKIDQLSEQSKNLLGELCDMLSSSQELNEVVWIADE</sequence>
<dbReference type="KEGG" id="plen:EIM92_01590"/>
<gene>
    <name evidence="1" type="ORF">EIM92_01590</name>
</gene>
<proteinExistence type="predicted"/>
<name>A0A3Q8S8R5_9BACL</name>
<keyword evidence="2" id="KW-1185">Reference proteome</keyword>
<dbReference type="OrthoDB" id="1830797at2"/>
<dbReference type="AlphaFoldDB" id="A0A3Q8S8R5"/>
<evidence type="ECO:0000313" key="1">
    <source>
        <dbReference type="EMBL" id="AZK45045.1"/>
    </source>
</evidence>
<dbReference type="EMBL" id="CP034248">
    <property type="protein sequence ID" value="AZK45045.1"/>
    <property type="molecule type" value="Genomic_DNA"/>
</dbReference>
<reference evidence="1 2" key="1">
    <citation type="submission" date="2018-11" db="EMBL/GenBank/DDBJ databases">
        <title>Genome sequencing of Paenibacillus lentus DSM25539(T).</title>
        <authorList>
            <person name="Kook J.-K."/>
            <person name="Park S.-N."/>
            <person name="Lim Y.K."/>
        </authorList>
    </citation>
    <scope>NUCLEOTIDE SEQUENCE [LARGE SCALE GENOMIC DNA]</scope>
    <source>
        <strain evidence="1 2">DSM 25539</strain>
    </source>
</reference>
<dbReference type="RefSeq" id="WP_125081177.1">
    <property type="nucleotide sequence ID" value="NZ_CP034248.1"/>
</dbReference>
<protein>
    <recommendedName>
        <fullName evidence="3">Dihydroorotate dehydrogenase (Quinone)</fullName>
    </recommendedName>
</protein>
<organism evidence="1 2">
    <name type="scientific">Paenibacillus lentus</name>
    <dbReference type="NCBI Taxonomy" id="1338368"/>
    <lineage>
        <taxon>Bacteria</taxon>
        <taxon>Bacillati</taxon>
        <taxon>Bacillota</taxon>
        <taxon>Bacilli</taxon>
        <taxon>Bacillales</taxon>
        <taxon>Paenibacillaceae</taxon>
        <taxon>Paenibacillus</taxon>
    </lineage>
</organism>
<evidence type="ECO:0008006" key="3">
    <source>
        <dbReference type="Google" id="ProtNLM"/>
    </source>
</evidence>